<evidence type="ECO:0000313" key="4">
    <source>
        <dbReference type="Ensembl" id="ENSDCDP00010026500.1"/>
    </source>
</evidence>
<gene>
    <name evidence="4" type="primary">adam17b</name>
</gene>
<feature type="chain" id="PRO_5044188615" description="Peptidase M12B propeptide domain-containing protein" evidence="2">
    <location>
        <begin position="26"/>
        <end position="230"/>
    </location>
</feature>
<name>A0AAY4C008_9TELE</name>
<dbReference type="Proteomes" id="UP000694580">
    <property type="component" value="Chromosome 14"/>
</dbReference>
<dbReference type="InterPro" id="IPR002870">
    <property type="entry name" value="Peptidase_M12B_N"/>
</dbReference>
<evidence type="ECO:0000256" key="2">
    <source>
        <dbReference type="SAM" id="SignalP"/>
    </source>
</evidence>
<dbReference type="AlphaFoldDB" id="A0AAY4C008"/>
<evidence type="ECO:0000256" key="1">
    <source>
        <dbReference type="ARBA" id="ARBA00023157"/>
    </source>
</evidence>
<dbReference type="PANTHER" id="PTHR45702:SF5">
    <property type="entry name" value="ADAM METALLOPEPTIDASE DOMAIN 17B"/>
    <property type="match status" value="1"/>
</dbReference>
<organism evidence="4 5">
    <name type="scientific">Denticeps clupeoides</name>
    <name type="common">denticle herring</name>
    <dbReference type="NCBI Taxonomy" id="299321"/>
    <lineage>
        <taxon>Eukaryota</taxon>
        <taxon>Metazoa</taxon>
        <taxon>Chordata</taxon>
        <taxon>Craniata</taxon>
        <taxon>Vertebrata</taxon>
        <taxon>Euteleostomi</taxon>
        <taxon>Actinopterygii</taxon>
        <taxon>Neopterygii</taxon>
        <taxon>Teleostei</taxon>
        <taxon>Clupei</taxon>
        <taxon>Clupeiformes</taxon>
        <taxon>Denticipitoidei</taxon>
        <taxon>Denticipitidae</taxon>
        <taxon>Denticeps</taxon>
    </lineage>
</organism>
<dbReference type="GO" id="GO:0006509">
    <property type="term" value="P:membrane protein ectodomain proteolysis"/>
    <property type="evidence" value="ECO:0007669"/>
    <property type="project" value="TreeGrafter"/>
</dbReference>
<dbReference type="GO" id="GO:0007219">
    <property type="term" value="P:Notch signaling pathway"/>
    <property type="evidence" value="ECO:0007669"/>
    <property type="project" value="TreeGrafter"/>
</dbReference>
<keyword evidence="5" id="KW-1185">Reference proteome</keyword>
<evidence type="ECO:0000313" key="5">
    <source>
        <dbReference type="Proteomes" id="UP000694580"/>
    </source>
</evidence>
<feature type="domain" description="Peptidase M12B propeptide" evidence="3">
    <location>
        <begin position="65"/>
        <end position="135"/>
    </location>
</feature>
<dbReference type="GO" id="GO:0004222">
    <property type="term" value="F:metalloendopeptidase activity"/>
    <property type="evidence" value="ECO:0007669"/>
    <property type="project" value="TreeGrafter"/>
</dbReference>
<reference evidence="4" key="2">
    <citation type="submission" date="2025-08" db="UniProtKB">
        <authorList>
            <consortium name="Ensembl"/>
        </authorList>
    </citation>
    <scope>IDENTIFICATION</scope>
</reference>
<dbReference type="GO" id="GO:0005886">
    <property type="term" value="C:plasma membrane"/>
    <property type="evidence" value="ECO:0007669"/>
    <property type="project" value="TreeGrafter"/>
</dbReference>
<accession>A0AAY4C008</accession>
<dbReference type="GeneTree" id="ENSGT00940000155443"/>
<reference evidence="4" key="3">
    <citation type="submission" date="2025-09" db="UniProtKB">
        <authorList>
            <consortium name="Ensembl"/>
        </authorList>
    </citation>
    <scope>IDENTIFICATION</scope>
</reference>
<keyword evidence="2" id="KW-0732">Signal</keyword>
<protein>
    <recommendedName>
        <fullName evidence="3">Peptidase M12B propeptide domain-containing protein</fullName>
    </recommendedName>
</protein>
<keyword evidence="1" id="KW-1015">Disulfide bond</keyword>
<dbReference type="InterPro" id="IPR051489">
    <property type="entry name" value="ADAM_Metalloproteinase"/>
</dbReference>
<sequence>MARTPNLVSFFFFFLLNGETTRVFSVRMRVKKKKKPRLLRLDRLCPPGSLRSVLSDFEVLSVSGLQQHSARKRDVRTRSHTERLLTFSALRRHFRLYLTTNTELFTEDFRAVVVGANGREETFNVQRQNFFVGHVIGEEHSRVQAHINDDDFSAHILTHEAEYNIEPLWRFTEGDPDGRLLIYRSTDIRNASRLASPKVCGYIIPLLKKNLRSILSDGPEGLKVKLFYCC</sequence>
<feature type="signal peptide" evidence="2">
    <location>
        <begin position="1"/>
        <end position="25"/>
    </location>
</feature>
<dbReference type="PANTHER" id="PTHR45702">
    <property type="entry name" value="ADAM10/ADAM17 METALLOPEPTIDASE FAMILY MEMBER"/>
    <property type="match status" value="1"/>
</dbReference>
<dbReference type="Pfam" id="PF01562">
    <property type="entry name" value="Pep_M12B_propep"/>
    <property type="match status" value="1"/>
</dbReference>
<proteinExistence type="predicted"/>
<dbReference type="Ensembl" id="ENSDCDT00010032808.1">
    <property type="protein sequence ID" value="ENSDCDP00010026500.1"/>
    <property type="gene ID" value="ENSDCDG00010016756.1"/>
</dbReference>
<reference evidence="4 5" key="1">
    <citation type="submission" date="2020-06" db="EMBL/GenBank/DDBJ databases">
        <authorList>
            <consortium name="Wellcome Sanger Institute Data Sharing"/>
        </authorList>
    </citation>
    <scope>NUCLEOTIDE SEQUENCE [LARGE SCALE GENOMIC DNA]</scope>
</reference>
<evidence type="ECO:0000259" key="3">
    <source>
        <dbReference type="Pfam" id="PF01562"/>
    </source>
</evidence>